<name>A0A384X9M5_9CAUD</name>
<gene>
    <name evidence="2" type="ORF">KF6_041</name>
</gene>
<accession>A0A384X9M5</accession>
<proteinExistence type="predicted"/>
<dbReference type="Proteomes" id="UP000259921">
    <property type="component" value="Segment"/>
</dbReference>
<dbReference type="EMBL" id="MF754116">
    <property type="protein sequence ID" value="ATI19449.1"/>
    <property type="molecule type" value="Genomic_DNA"/>
</dbReference>
<dbReference type="SMR" id="A0A384X9M5"/>
<dbReference type="Pfam" id="PF09356">
    <property type="entry name" value="Phage_BR0599"/>
    <property type="match status" value="1"/>
</dbReference>
<evidence type="ECO:0000313" key="2">
    <source>
        <dbReference type="EMBL" id="ATI19449.1"/>
    </source>
</evidence>
<sequence>MSYTDKEDSLYDGRPVTVYHFNYGNEDYWYTSSDEDILSPGGTATSIHIKHGTMKETTEDKRSTVKIEIDANVPLSKALRINPADSVCRVNILRGHRNDTDRQWVYYWRGTVSVVGREEASQLSLECTHMLATLASGGLRSRFSYTCPHALYGPSCRATRSADKLRTATVTAISGAKVSLSGWSTTTWWNGGQMTFVNNKYRRYIMSSDATGILLDAVPIGLAVGMEVSLVAGCDRTKATCQSKFNNLANYGGYLAVPTKNPFQDGIA</sequence>
<dbReference type="InterPro" id="IPR018964">
    <property type="entry name" value="Phage_phiJL001_Gp84_C"/>
</dbReference>
<reference evidence="2 3" key="1">
    <citation type="submission" date="2017-08" db="EMBL/GenBank/DDBJ databases">
        <title>Complete genome sequence of bacteriophage vB_VpaS_KF6.</title>
        <authorList>
            <person name="Yu J."/>
            <person name="Kwak S.-J."/>
            <person name="Lim J.-A."/>
            <person name="Chang H.-J."/>
        </authorList>
    </citation>
    <scope>NUCLEOTIDE SEQUENCE [LARGE SCALE GENOMIC DNA]</scope>
</reference>
<evidence type="ECO:0000259" key="1">
    <source>
        <dbReference type="Pfam" id="PF09356"/>
    </source>
</evidence>
<organism evidence="2 3">
    <name type="scientific">Vibrio phage vB_VpaS_KF6</name>
    <dbReference type="NCBI Taxonomy" id="2041477"/>
    <lineage>
        <taxon>Viruses</taxon>
        <taxon>Duplodnaviria</taxon>
        <taxon>Heunggongvirae</taxon>
        <taxon>Uroviricota</taxon>
        <taxon>Caudoviricetes</taxon>
        <taxon>Mardecavirus</taxon>
        <taxon>Mardecavirus SSP002</taxon>
    </lineage>
</organism>
<evidence type="ECO:0000313" key="3">
    <source>
        <dbReference type="Proteomes" id="UP000259921"/>
    </source>
</evidence>
<feature type="domain" description="Bacteriophage phiJL001 Gp84 C-terminal" evidence="1">
    <location>
        <begin position="188"/>
        <end position="260"/>
    </location>
</feature>
<protein>
    <submittedName>
        <fullName evidence="2">Putative tail assembly protein</fullName>
    </submittedName>
</protein>